<protein>
    <recommendedName>
        <fullName evidence="3">Uridine kinase</fullName>
    </recommendedName>
</protein>
<evidence type="ECO:0000313" key="1">
    <source>
        <dbReference type="EMBL" id="MFB9376332.1"/>
    </source>
</evidence>
<dbReference type="Gene3D" id="3.40.50.300">
    <property type="entry name" value="P-loop containing nucleotide triphosphate hydrolases"/>
    <property type="match status" value="1"/>
</dbReference>
<evidence type="ECO:0008006" key="3">
    <source>
        <dbReference type="Google" id="ProtNLM"/>
    </source>
</evidence>
<keyword evidence="2" id="KW-1185">Reference proteome</keyword>
<sequence length="206" mass="21704">MTRTSEPTAPSHPTDPLACVLEAVRTARPRVVGVDGRSGAGKTGFAARLGAALAAPVLAVEDLYRGWDGLAGAVEELSPLLRRWRAGVPARFRRWDWAAGCDGAEVTVAPAPLLVVEGVGCSAADGVDLLVWLELDAPTRKARALARDGDTFAPFWDRWAAQEDALFSAHPVERGGVVVQDGRAVLVRDIGQQLQVGRPEGSPGPG</sequence>
<gene>
    <name evidence="1" type="ORF">ACFFVI_05075</name>
</gene>
<comment type="caution">
    <text evidence="1">The sequence shown here is derived from an EMBL/GenBank/DDBJ whole genome shotgun (WGS) entry which is preliminary data.</text>
</comment>
<evidence type="ECO:0000313" key="2">
    <source>
        <dbReference type="Proteomes" id="UP001589748"/>
    </source>
</evidence>
<accession>A0ABV5LQK8</accession>
<dbReference type="EMBL" id="JBHMDM010000003">
    <property type="protein sequence ID" value="MFB9376332.1"/>
    <property type="molecule type" value="Genomic_DNA"/>
</dbReference>
<reference evidence="1 2" key="1">
    <citation type="submission" date="2024-09" db="EMBL/GenBank/DDBJ databases">
        <authorList>
            <person name="Sun Q."/>
            <person name="Mori K."/>
        </authorList>
    </citation>
    <scope>NUCLEOTIDE SEQUENCE [LARGE SCALE GENOMIC DNA]</scope>
    <source>
        <strain evidence="1 2">TISTR 1856</strain>
    </source>
</reference>
<dbReference type="RefSeq" id="WP_380138507.1">
    <property type="nucleotide sequence ID" value="NZ_JBHLUI010000009.1"/>
</dbReference>
<name>A0ABV5LQK8_9ACTN</name>
<proteinExistence type="predicted"/>
<dbReference type="SUPFAM" id="SSF52540">
    <property type="entry name" value="P-loop containing nucleoside triphosphate hydrolases"/>
    <property type="match status" value="1"/>
</dbReference>
<dbReference type="InterPro" id="IPR027417">
    <property type="entry name" value="P-loop_NTPase"/>
</dbReference>
<dbReference type="Proteomes" id="UP001589748">
    <property type="component" value="Unassembled WGS sequence"/>
</dbReference>
<organism evidence="1 2">
    <name type="scientific">Kineococcus gynurae</name>
    <dbReference type="NCBI Taxonomy" id="452979"/>
    <lineage>
        <taxon>Bacteria</taxon>
        <taxon>Bacillati</taxon>
        <taxon>Actinomycetota</taxon>
        <taxon>Actinomycetes</taxon>
        <taxon>Kineosporiales</taxon>
        <taxon>Kineosporiaceae</taxon>
        <taxon>Kineococcus</taxon>
    </lineage>
</organism>